<dbReference type="OrthoDB" id="9773039at2"/>
<dbReference type="Pfam" id="PF02625">
    <property type="entry name" value="XdhC_CoxI"/>
    <property type="match status" value="1"/>
</dbReference>
<dbReference type="InterPro" id="IPR052698">
    <property type="entry name" value="MoCofactor_Util/Proc"/>
</dbReference>
<evidence type="ECO:0000313" key="4">
    <source>
        <dbReference type="Proteomes" id="UP000276349"/>
    </source>
</evidence>
<reference evidence="3 4" key="1">
    <citation type="submission" date="2018-12" db="EMBL/GenBank/DDBJ databases">
        <authorList>
            <person name="Yu L."/>
        </authorList>
    </citation>
    <scope>NUCLEOTIDE SEQUENCE [LARGE SCALE GENOMIC DNA]</scope>
    <source>
        <strain evidence="3 4">S5H2222</strain>
    </source>
</reference>
<dbReference type="Proteomes" id="UP000276349">
    <property type="component" value="Unassembled WGS sequence"/>
</dbReference>
<keyword evidence="4" id="KW-1185">Reference proteome</keyword>
<gene>
    <name evidence="3" type="ORF">EKG35_18550</name>
</gene>
<dbReference type="Gene3D" id="3.40.50.720">
    <property type="entry name" value="NAD(P)-binding Rossmann-like Domain"/>
    <property type="match status" value="1"/>
</dbReference>
<dbReference type="InterPro" id="IPR003777">
    <property type="entry name" value="XdhC_CoxI"/>
</dbReference>
<name>A0A431UEF7_9BACI</name>
<evidence type="ECO:0000259" key="1">
    <source>
        <dbReference type="Pfam" id="PF02625"/>
    </source>
</evidence>
<dbReference type="PANTHER" id="PTHR30388">
    <property type="entry name" value="ALDEHYDE OXIDOREDUCTASE MOLYBDENUM COFACTOR ASSEMBLY PROTEIN"/>
    <property type="match status" value="1"/>
</dbReference>
<feature type="domain" description="XdhC Rossmann" evidence="2">
    <location>
        <begin position="193"/>
        <end position="328"/>
    </location>
</feature>
<dbReference type="AlphaFoldDB" id="A0A431UEF7"/>
<dbReference type="RefSeq" id="WP_126296038.1">
    <property type="nucleotide sequence ID" value="NZ_CP155468.1"/>
</dbReference>
<dbReference type="EMBL" id="RXNR01000087">
    <property type="protein sequence ID" value="RTQ87799.1"/>
    <property type="molecule type" value="Genomic_DNA"/>
</dbReference>
<dbReference type="PANTHER" id="PTHR30388:SF6">
    <property type="entry name" value="XANTHINE DEHYDROGENASE SUBUNIT A-RELATED"/>
    <property type="match status" value="1"/>
</dbReference>
<dbReference type="Pfam" id="PF13478">
    <property type="entry name" value="XdhC_C"/>
    <property type="match status" value="1"/>
</dbReference>
<sequence length="348" mass="39256">MSRLQEFQELFCQIKNAWNNNEQTVLVILADVKGSAYRLPGTKMLMTSSGLMAGNISGGCLEADLFEWAKKVFESNKPMNVRYDLSETEIWSLGIGCKGNLEFLFLPIDPKNPIWKIIDVLLAQEQPFTLIIDMEHGNIAMLEMEDTLAGEKNVPKAILENAYLAFNRQTRAEIYTYNDERFFIDVVKPSERLVVAGAGKDAIPVVELAYKAGFSVTVLDERSHFNNQQFFPNAKHLTIDLKNLIASELKDSWWVIMNHHQEKDEASLKYAIENRPRYIGVLGPKYRTNEMLENIGYTLNNAPIFSPVGLDIGAESIDEVAISIVAEIMSLRAGRIPQSLNGKEKIHV</sequence>
<evidence type="ECO:0000259" key="2">
    <source>
        <dbReference type="Pfam" id="PF13478"/>
    </source>
</evidence>
<evidence type="ECO:0000313" key="3">
    <source>
        <dbReference type="EMBL" id="RTQ87799.1"/>
    </source>
</evidence>
<comment type="caution">
    <text evidence="3">The sequence shown here is derived from an EMBL/GenBank/DDBJ whole genome shotgun (WGS) entry which is preliminary data.</text>
</comment>
<organism evidence="3 4">
    <name type="scientific">Lysinibacillus telephonicus</name>
    <dbReference type="NCBI Taxonomy" id="1714840"/>
    <lineage>
        <taxon>Bacteria</taxon>
        <taxon>Bacillati</taxon>
        <taxon>Bacillota</taxon>
        <taxon>Bacilli</taxon>
        <taxon>Bacillales</taxon>
        <taxon>Bacillaceae</taxon>
        <taxon>Lysinibacillus</taxon>
    </lineage>
</organism>
<dbReference type="InterPro" id="IPR027051">
    <property type="entry name" value="XdhC_Rossmann_dom"/>
</dbReference>
<proteinExistence type="predicted"/>
<feature type="domain" description="XdhC- CoxI" evidence="1">
    <location>
        <begin position="18"/>
        <end position="84"/>
    </location>
</feature>
<protein>
    <submittedName>
        <fullName evidence="3">XdhC/CoxI family protein</fullName>
    </submittedName>
</protein>
<accession>A0A431UEF7</accession>